<dbReference type="InterPro" id="IPR006062">
    <property type="entry name" value="His_biosynth"/>
</dbReference>
<dbReference type="PANTHER" id="PTHR43090:SF2">
    <property type="entry name" value="1-(5-PHOSPHORIBOSYL)-5-[(5-PHOSPHORIBOSYLAMINO)METHYLIDENEAMINO] IMIDAZOLE-4-CARBOXAMIDE ISOMERASE"/>
    <property type="match status" value="1"/>
</dbReference>
<evidence type="ECO:0000313" key="15">
    <source>
        <dbReference type="EMBL" id="TXL65824.1"/>
    </source>
</evidence>
<dbReference type="GO" id="GO:0000105">
    <property type="term" value="P:L-histidine biosynthetic process"/>
    <property type="evidence" value="ECO:0007669"/>
    <property type="project" value="UniProtKB-UniRule"/>
</dbReference>
<dbReference type="EC" id="5.3.1.16" evidence="5 12"/>
<dbReference type="FunFam" id="3.20.20.70:FF:000009">
    <property type="entry name" value="1-(5-phosphoribosyl)-5-[(5-phosphoribosylamino)methylideneamino] imidazole-4-carboxamide isomerase"/>
    <property type="match status" value="1"/>
</dbReference>
<gene>
    <name evidence="12 15" type="primary">hisA</name>
    <name evidence="15" type="ORF">FHP05_06820</name>
</gene>
<dbReference type="PANTHER" id="PTHR43090">
    <property type="entry name" value="1-(5-PHOSPHORIBOSYL)-5-[(5-PHOSPHORIBOSYLAMINO)METHYLIDENEAMINO] IMIDAZOLE-4-CARBOXAMIDE ISOMERASE"/>
    <property type="match status" value="1"/>
</dbReference>
<organism evidence="15 16">
    <name type="scientific">Cerasibacillus terrae</name>
    <dbReference type="NCBI Taxonomy" id="2498845"/>
    <lineage>
        <taxon>Bacteria</taxon>
        <taxon>Bacillati</taxon>
        <taxon>Bacillota</taxon>
        <taxon>Bacilli</taxon>
        <taxon>Bacillales</taxon>
        <taxon>Bacillaceae</taxon>
        <taxon>Cerasibacillus</taxon>
    </lineage>
</organism>
<dbReference type="NCBIfam" id="NF010112">
    <property type="entry name" value="PRK13585.1"/>
    <property type="match status" value="1"/>
</dbReference>
<dbReference type="HAMAP" id="MF_01014">
    <property type="entry name" value="HisA"/>
    <property type="match status" value="1"/>
</dbReference>
<feature type="active site" description="Proton donor" evidence="12">
    <location>
        <position position="129"/>
    </location>
</feature>
<dbReference type="InterPro" id="IPR006063">
    <property type="entry name" value="HisA_bact_arch"/>
</dbReference>
<comment type="subcellular location">
    <subcellularLocation>
        <location evidence="2 12 14">Cytoplasm</location>
    </subcellularLocation>
</comment>
<name>A0A5C8NXH6_9BACI</name>
<dbReference type="GO" id="GO:0000162">
    <property type="term" value="P:L-tryptophan biosynthetic process"/>
    <property type="evidence" value="ECO:0007669"/>
    <property type="project" value="TreeGrafter"/>
</dbReference>
<comment type="catalytic activity">
    <reaction evidence="1 12 14">
        <text>1-(5-phospho-beta-D-ribosyl)-5-[(5-phospho-beta-D-ribosylamino)methylideneamino]imidazole-4-carboxamide = 5-[(5-phospho-1-deoxy-D-ribulos-1-ylimino)methylamino]-1-(5-phospho-beta-D-ribosyl)imidazole-4-carboxamide</text>
        <dbReference type="Rhea" id="RHEA:15469"/>
        <dbReference type="ChEBI" id="CHEBI:58435"/>
        <dbReference type="ChEBI" id="CHEBI:58525"/>
        <dbReference type="EC" id="5.3.1.16"/>
    </reaction>
</comment>
<comment type="similarity">
    <text evidence="4 12 13">Belongs to the HisA/HisF family.</text>
</comment>
<evidence type="ECO:0000256" key="10">
    <source>
        <dbReference type="ARBA" id="ARBA00023235"/>
    </source>
</evidence>
<dbReference type="GO" id="GO:0005737">
    <property type="term" value="C:cytoplasm"/>
    <property type="evidence" value="ECO:0007669"/>
    <property type="project" value="UniProtKB-SubCell"/>
</dbReference>
<evidence type="ECO:0000256" key="4">
    <source>
        <dbReference type="ARBA" id="ARBA00009667"/>
    </source>
</evidence>
<dbReference type="UniPathway" id="UPA00031">
    <property type="reaction ID" value="UER00009"/>
</dbReference>
<evidence type="ECO:0000256" key="3">
    <source>
        <dbReference type="ARBA" id="ARBA00005133"/>
    </source>
</evidence>
<dbReference type="InterPro" id="IPR011060">
    <property type="entry name" value="RibuloseP-bd_barrel"/>
</dbReference>
<keyword evidence="8 12" id="KW-0028">Amino-acid biosynthesis</keyword>
<dbReference type="GO" id="GO:0003949">
    <property type="term" value="F:1-(5-phosphoribosyl)-5-[(5-phosphoribosylamino)methylideneamino]imidazole-4-carboxamide isomerase activity"/>
    <property type="evidence" value="ECO:0007669"/>
    <property type="project" value="UniProtKB-UniRule"/>
</dbReference>
<dbReference type="EMBL" id="VDUW01000003">
    <property type="protein sequence ID" value="TXL65824.1"/>
    <property type="molecule type" value="Genomic_DNA"/>
</dbReference>
<keyword evidence="9 12" id="KW-0368">Histidine biosynthesis</keyword>
<dbReference type="CDD" id="cd04732">
    <property type="entry name" value="HisA"/>
    <property type="match status" value="1"/>
</dbReference>
<dbReference type="InterPro" id="IPR023016">
    <property type="entry name" value="HisA/PriA"/>
</dbReference>
<evidence type="ECO:0000256" key="8">
    <source>
        <dbReference type="ARBA" id="ARBA00022605"/>
    </source>
</evidence>
<dbReference type="RefSeq" id="WP_147666494.1">
    <property type="nucleotide sequence ID" value="NZ_VDUW01000003.1"/>
</dbReference>
<sequence length="240" mass="26636">MILFPAIDILDGKCVRLKQGDYDEQTIYHESPLEMAKIWKNKGAEFLHIVDLDAARTNEVRNKTLIQSITKQIDIPIQVGGGIRTMKRIKTYLSSGVNRVIIGTAAINNPQFLKEAVTTYKEKIAVSLDARNGFIATEGWEKTSTVKAIDFVKKLEKLGVRTIIYTDIAKDGMLQGPNFKELQEINEKTSMDVIASGGVTSKKDIQALQQMNLYGAIIGKALYDGNLELEAALEVTSNEN</sequence>
<dbReference type="NCBIfam" id="TIGR00007">
    <property type="entry name" value="1-(5-phosphoribosyl)-5-[(5-phosphoribosylamino)methylideneamino]imidazole-4-carboxamide isomerase"/>
    <property type="match status" value="1"/>
</dbReference>
<evidence type="ECO:0000256" key="9">
    <source>
        <dbReference type="ARBA" id="ARBA00023102"/>
    </source>
</evidence>
<dbReference type="OrthoDB" id="9807749at2"/>
<evidence type="ECO:0000256" key="12">
    <source>
        <dbReference type="HAMAP-Rule" id="MF_01014"/>
    </source>
</evidence>
<dbReference type="Gene3D" id="3.20.20.70">
    <property type="entry name" value="Aldolase class I"/>
    <property type="match status" value="1"/>
</dbReference>
<dbReference type="InterPro" id="IPR044524">
    <property type="entry name" value="Isoase_HisA-like"/>
</dbReference>
<reference evidence="15 16" key="1">
    <citation type="submission" date="2019-06" db="EMBL/GenBank/DDBJ databases">
        <title>Cerasibacillus sp. nov., isolated from maize field.</title>
        <authorList>
            <person name="Lin S.-Y."/>
            <person name="Tsai C.-F."/>
            <person name="Young C.-C."/>
        </authorList>
    </citation>
    <scope>NUCLEOTIDE SEQUENCE [LARGE SCALE GENOMIC DNA]</scope>
    <source>
        <strain evidence="15 16">CC-CFT480</strain>
    </source>
</reference>
<keyword evidence="7 12" id="KW-0963">Cytoplasm</keyword>
<evidence type="ECO:0000256" key="7">
    <source>
        <dbReference type="ARBA" id="ARBA00022490"/>
    </source>
</evidence>
<dbReference type="Proteomes" id="UP000321574">
    <property type="component" value="Unassembled WGS sequence"/>
</dbReference>
<evidence type="ECO:0000256" key="14">
    <source>
        <dbReference type="RuleBase" id="RU003658"/>
    </source>
</evidence>
<proteinExistence type="inferred from homology"/>
<evidence type="ECO:0000256" key="2">
    <source>
        <dbReference type="ARBA" id="ARBA00004496"/>
    </source>
</evidence>
<dbReference type="AlphaFoldDB" id="A0A5C8NXH6"/>
<evidence type="ECO:0000256" key="1">
    <source>
        <dbReference type="ARBA" id="ARBA00000901"/>
    </source>
</evidence>
<dbReference type="Pfam" id="PF00977">
    <property type="entry name" value="His_biosynth"/>
    <property type="match status" value="1"/>
</dbReference>
<dbReference type="InterPro" id="IPR013785">
    <property type="entry name" value="Aldolase_TIM"/>
</dbReference>
<evidence type="ECO:0000256" key="5">
    <source>
        <dbReference type="ARBA" id="ARBA00012550"/>
    </source>
</evidence>
<accession>A0A5C8NXH6</accession>
<comment type="pathway">
    <text evidence="3 12 14">Amino-acid biosynthesis; L-histidine biosynthesis; L-histidine from 5-phospho-alpha-D-ribose 1-diphosphate: step 4/9.</text>
</comment>
<evidence type="ECO:0000256" key="13">
    <source>
        <dbReference type="RuleBase" id="RU003657"/>
    </source>
</evidence>
<dbReference type="SUPFAM" id="SSF51366">
    <property type="entry name" value="Ribulose-phoshate binding barrel"/>
    <property type="match status" value="1"/>
</dbReference>
<keyword evidence="10 12" id="KW-0413">Isomerase</keyword>
<feature type="active site" description="Proton acceptor" evidence="12">
    <location>
        <position position="8"/>
    </location>
</feature>
<evidence type="ECO:0000256" key="11">
    <source>
        <dbReference type="ARBA" id="ARBA00030547"/>
    </source>
</evidence>
<evidence type="ECO:0000313" key="16">
    <source>
        <dbReference type="Proteomes" id="UP000321574"/>
    </source>
</evidence>
<evidence type="ECO:0000256" key="6">
    <source>
        <dbReference type="ARBA" id="ARBA00018464"/>
    </source>
</evidence>
<comment type="caution">
    <text evidence="15">The sequence shown here is derived from an EMBL/GenBank/DDBJ whole genome shotgun (WGS) entry which is preliminary data.</text>
</comment>
<protein>
    <recommendedName>
        <fullName evidence="6 12">1-(5-phosphoribosyl)-5-[(5-phosphoribosylamino)methylideneamino] imidazole-4-carboxamide isomerase</fullName>
        <ecNumber evidence="5 12">5.3.1.16</ecNumber>
    </recommendedName>
    <alternativeName>
        <fullName evidence="11 12">Phosphoribosylformimino-5-aminoimidazole carboxamide ribotide isomerase</fullName>
    </alternativeName>
</protein>
<keyword evidence="16" id="KW-1185">Reference proteome</keyword>